<feature type="transmembrane region" description="Helical" evidence="1">
    <location>
        <begin position="145"/>
        <end position="164"/>
    </location>
</feature>
<proteinExistence type="predicted"/>
<accession>A0A7G9S023</accession>
<feature type="transmembrane region" description="Helical" evidence="1">
    <location>
        <begin position="16"/>
        <end position="40"/>
    </location>
</feature>
<organism evidence="2 3">
    <name type="scientific">Erysipelothrix inopinata</name>
    <dbReference type="NCBI Taxonomy" id="225084"/>
    <lineage>
        <taxon>Bacteria</taxon>
        <taxon>Bacillati</taxon>
        <taxon>Bacillota</taxon>
        <taxon>Erysipelotrichia</taxon>
        <taxon>Erysipelotrichales</taxon>
        <taxon>Erysipelotrichaceae</taxon>
        <taxon>Erysipelothrix</taxon>
    </lineage>
</organism>
<evidence type="ECO:0000313" key="3">
    <source>
        <dbReference type="Proteomes" id="UP000515928"/>
    </source>
</evidence>
<protein>
    <submittedName>
        <fullName evidence="2">Uncharacterized protein</fullName>
    </submittedName>
</protein>
<dbReference type="EMBL" id="CP060715">
    <property type="protein sequence ID" value="QNN61198.1"/>
    <property type="molecule type" value="Genomic_DNA"/>
</dbReference>
<evidence type="ECO:0000313" key="2">
    <source>
        <dbReference type="EMBL" id="QNN61198.1"/>
    </source>
</evidence>
<reference evidence="2 3" key="1">
    <citation type="submission" date="2020-08" db="EMBL/GenBank/DDBJ databases">
        <title>Genome sequence of Erysipelothrix inopinata DSM 15511T.</title>
        <authorList>
            <person name="Hyun D.-W."/>
            <person name="Bae J.-W."/>
        </authorList>
    </citation>
    <scope>NUCLEOTIDE SEQUENCE [LARGE SCALE GENOMIC DNA]</scope>
    <source>
        <strain evidence="2 3">DSM 15511</strain>
    </source>
</reference>
<feature type="transmembrane region" description="Helical" evidence="1">
    <location>
        <begin position="52"/>
        <end position="79"/>
    </location>
</feature>
<gene>
    <name evidence="2" type="ORF">H9L01_02190</name>
</gene>
<keyword evidence="1" id="KW-0472">Membrane</keyword>
<dbReference type="RefSeq" id="WP_187534400.1">
    <property type="nucleotide sequence ID" value="NZ_CBCSHU010000001.1"/>
</dbReference>
<dbReference type="KEGG" id="eio:H9L01_02190"/>
<sequence>MSDSRIGKKIISSHSLLLLAVFVVSHLAISIVQLMMYGGGHPLTKLVGSLPIFVQVIACSIYAFVIYSVIGYLLVIAYPRHKENLVKGLDRAALILAIIFLVVFLFAYIYSWITIRHNMWVIYTFLNPIFGTLMFTTMKPDWMSLLWIVSAIIPSVSLAFGMFLRLKHEGVV</sequence>
<dbReference type="Proteomes" id="UP000515928">
    <property type="component" value="Chromosome"/>
</dbReference>
<dbReference type="AlphaFoldDB" id="A0A7G9S023"/>
<keyword evidence="1" id="KW-0812">Transmembrane</keyword>
<feature type="transmembrane region" description="Helical" evidence="1">
    <location>
        <begin position="91"/>
        <end position="113"/>
    </location>
</feature>
<keyword evidence="3" id="KW-1185">Reference proteome</keyword>
<evidence type="ECO:0000256" key="1">
    <source>
        <dbReference type="SAM" id="Phobius"/>
    </source>
</evidence>
<keyword evidence="1" id="KW-1133">Transmembrane helix</keyword>
<name>A0A7G9S023_9FIRM</name>